<dbReference type="STRING" id="642492.Clole_2680"/>
<dbReference type="Pfam" id="PF11307">
    <property type="entry name" value="DUF3109"/>
    <property type="match status" value="1"/>
</dbReference>
<keyword evidence="3" id="KW-1185">Reference proteome</keyword>
<name>F2JJ88_CELLD</name>
<dbReference type="Proteomes" id="UP000008467">
    <property type="component" value="Chromosome"/>
</dbReference>
<dbReference type="AlphaFoldDB" id="F2JJ88"/>
<evidence type="ECO:0000256" key="1">
    <source>
        <dbReference type="ARBA" id="ARBA00093770"/>
    </source>
</evidence>
<proteinExistence type="inferred from homology"/>
<dbReference type="HOGENOM" id="CLU_770962_0_0_9"/>
<organism evidence="2 3">
    <name type="scientific">Cellulosilyticum lentocellum (strain ATCC 49066 / DSM 5427 / NCIMB 11756 / RHM5)</name>
    <name type="common">Clostridium lentocellum</name>
    <dbReference type="NCBI Taxonomy" id="642492"/>
    <lineage>
        <taxon>Bacteria</taxon>
        <taxon>Bacillati</taxon>
        <taxon>Bacillota</taxon>
        <taxon>Clostridia</taxon>
        <taxon>Lachnospirales</taxon>
        <taxon>Cellulosilyticaceae</taxon>
        <taxon>Cellulosilyticum</taxon>
    </lineage>
</organism>
<protein>
    <submittedName>
        <fullName evidence="2">Transposase IS200-family protein</fullName>
    </submittedName>
</protein>
<dbReference type="EMBL" id="CP002582">
    <property type="protein sequence ID" value="ADZ84381.1"/>
    <property type="molecule type" value="Genomic_DNA"/>
</dbReference>
<dbReference type="KEGG" id="cle:Clole_2680"/>
<dbReference type="InterPro" id="IPR021458">
    <property type="entry name" value="Rv0495c"/>
</dbReference>
<gene>
    <name evidence="2" type="ordered locus">Clole_2680</name>
</gene>
<dbReference type="eggNOG" id="ENOG5032WBT">
    <property type="taxonomic scope" value="Bacteria"/>
</dbReference>
<evidence type="ECO:0000313" key="2">
    <source>
        <dbReference type="EMBL" id="ADZ84381.1"/>
    </source>
</evidence>
<dbReference type="RefSeq" id="WP_013657674.1">
    <property type="nucleotide sequence ID" value="NC_015275.1"/>
</dbReference>
<accession>F2JJ88</accession>
<reference evidence="2 3" key="1">
    <citation type="journal article" date="2011" name="J. Bacteriol.">
        <title>Complete genome sequence of the cellulose-degrading bacterium Cellulosilyticum lentocellum.</title>
        <authorList>
            <consortium name="US DOE Joint Genome Institute"/>
            <person name="Miller D.A."/>
            <person name="Suen G."/>
            <person name="Bruce D."/>
            <person name="Copeland A."/>
            <person name="Cheng J.F."/>
            <person name="Detter C."/>
            <person name="Goodwin L.A."/>
            <person name="Han C.S."/>
            <person name="Hauser L.J."/>
            <person name="Land M.L."/>
            <person name="Lapidus A."/>
            <person name="Lucas S."/>
            <person name="Meincke L."/>
            <person name="Pitluck S."/>
            <person name="Tapia R."/>
            <person name="Teshima H."/>
            <person name="Woyke T."/>
            <person name="Fox B.G."/>
            <person name="Angert E.R."/>
            <person name="Currie C.R."/>
        </authorList>
    </citation>
    <scope>NUCLEOTIDE SEQUENCE [LARGE SCALE GENOMIC DNA]</scope>
    <source>
        <strain evidence="3">ATCC 49066 / DSM 5427 / NCIMB 11756 / RHM5</strain>
    </source>
</reference>
<sequence>MIDNESKWYYTIAWYTQGNKPSFEEEIQEMAQGHIAHLCEEQELLLKQIEMQSNSLKIKINSDIQLNINKLVKDLQKKLPAITDLVDEEKTLITTTSSDLSEKDRRLEKLLNSVIDAEYYDMEDSFTSQLEDLKSYLLAQKLSVIEKNDQIFLVDEEALNHEINLNCFACTKLYKYGCCCGSPCNLGPRNKKVFDKHLLNIEEEVKAYDEATYKKILAKGGFIASDGSINECDGHCALLVEEEGIYKCIAHSYALKRDIPIYEICPLSCLMYPLEIIELITNKQRKLLLLTSVVSEDFARRFGRWGSYNTLEVELRCINKKAHNDVFKEEDYRPVYKVNKDLLCHEFGSTFYESLEEVL</sequence>
<evidence type="ECO:0000313" key="3">
    <source>
        <dbReference type="Proteomes" id="UP000008467"/>
    </source>
</evidence>
<comment type="similarity">
    <text evidence="1">Belongs to the Rv0495c family.</text>
</comment>